<evidence type="ECO:0000313" key="11">
    <source>
        <dbReference type="Proteomes" id="UP000180235"/>
    </source>
</evidence>
<name>A0A1J0ADN9_9CYAN</name>
<dbReference type="Pfam" id="PF00486">
    <property type="entry name" value="Trans_reg_C"/>
    <property type="match status" value="1"/>
</dbReference>
<dbReference type="AlphaFoldDB" id="A0A1J0ADN9"/>
<dbReference type="Pfam" id="PF00072">
    <property type="entry name" value="Response_reg"/>
    <property type="match status" value="1"/>
</dbReference>
<comment type="caution">
    <text evidence="6">Lacks conserved residue(s) required for the propagation of feature annotation.</text>
</comment>
<evidence type="ECO:0000256" key="7">
    <source>
        <dbReference type="PROSITE-ProRule" id="PRU01091"/>
    </source>
</evidence>
<evidence type="ECO:0000256" key="5">
    <source>
        <dbReference type="ARBA" id="ARBA00023163"/>
    </source>
</evidence>
<dbReference type="CDD" id="cd00383">
    <property type="entry name" value="trans_reg_C"/>
    <property type="match status" value="1"/>
</dbReference>
<dbReference type="OrthoDB" id="9790442at2"/>
<dbReference type="PANTHER" id="PTHR48111">
    <property type="entry name" value="REGULATOR OF RPOS"/>
    <property type="match status" value="1"/>
</dbReference>
<organism evidence="10 11">
    <name type="scientific">Gloeomargarita lithophora Alchichica-D10</name>
    <dbReference type="NCBI Taxonomy" id="1188229"/>
    <lineage>
        <taxon>Bacteria</taxon>
        <taxon>Bacillati</taxon>
        <taxon>Cyanobacteriota</taxon>
        <taxon>Cyanophyceae</taxon>
        <taxon>Gloeomargaritales</taxon>
        <taxon>Gloeomargaritaceae</taxon>
        <taxon>Gloeomargarita</taxon>
    </lineage>
</organism>
<sequence length="225" mass="25319">MTDPSAACVLLVASDATLRQRLIADLNEAGYPCQALADPSEVFPHLTTNAASLLIVEASPAGLTLCRQANQTQPHLPILLLTDGDSLEDRVTCLEAGAWDYLNSPYPRKDLIHWLNLYVQPQTGPAEHLTFADLTLDLSTRVALRQQRSIQLTMKEFDLLKFLMENPGRVLSREEIMEQVWGYQSVHESNVIEVYVRYLRLKLDQPGEKHLIQTVRGVGYVLREP</sequence>
<dbReference type="InterPro" id="IPR036388">
    <property type="entry name" value="WH-like_DNA-bd_sf"/>
</dbReference>
<keyword evidence="11" id="KW-1185">Reference proteome</keyword>
<keyword evidence="3" id="KW-0805">Transcription regulation</keyword>
<dbReference type="InterPro" id="IPR039420">
    <property type="entry name" value="WalR-like"/>
</dbReference>
<dbReference type="Gene3D" id="1.10.10.10">
    <property type="entry name" value="Winged helix-like DNA-binding domain superfamily/Winged helix DNA-binding domain"/>
    <property type="match status" value="1"/>
</dbReference>
<reference evidence="10 11" key="1">
    <citation type="submission" date="2016-10" db="EMBL/GenBank/DDBJ databases">
        <title>Description of Gloeomargarita lithophora gen. nov., sp. nov., a thylakoid-bearing basal-branching cyanobacterium with intracellular carbonates, and proposal for Gloeomargaritales ord. nov.</title>
        <authorList>
            <person name="Moreira D."/>
            <person name="Tavera R."/>
            <person name="Benzerara K."/>
            <person name="Skouri-Panet F."/>
            <person name="Couradeau E."/>
            <person name="Gerard E."/>
            <person name="Loussert C."/>
            <person name="Novelo E."/>
            <person name="Zivanovic Y."/>
            <person name="Lopez-Garcia P."/>
        </authorList>
    </citation>
    <scope>NUCLEOTIDE SEQUENCE [LARGE SCALE GENOMIC DNA]</scope>
    <source>
        <strain evidence="10 11">D10</strain>
    </source>
</reference>
<dbReference type="Proteomes" id="UP000180235">
    <property type="component" value="Chromosome"/>
</dbReference>
<dbReference type="Gene3D" id="3.40.50.2300">
    <property type="match status" value="1"/>
</dbReference>
<dbReference type="InterPro" id="IPR001867">
    <property type="entry name" value="OmpR/PhoB-type_DNA-bd"/>
</dbReference>
<evidence type="ECO:0000259" key="8">
    <source>
        <dbReference type="PROSITE" id="PS50110"/>
    </source>
</evidence>
<dbReference type="GO" id="GO:0000156">
    <property type="term" value="F:phosphorelay response regulator activity"/>
    <property type="evidence" value="ECO:0007669"/>
    <property type="project" value="TreeGrafter"/>
</dbReference>
<dbReference type="SUPFAM" id="SSF52172">
    <property type="entry name" value="CheY-like"/>
    <property type="match status" value="1"/>
</dbReference>
<evidence type="ECO:0000256" key="1">
    <source>
        <dbReference type="ARBA" id="ARBA00022553"/>
    </source>
</evidence>
<dbReference type="PROSITE" id="PS50110">
    <property type="entry name" value="RESPONSE_REGULATORY"/>
    <property type="match status" value="1"/>
</dbReference>
<dbReference type="SMART" id="SM00448">
    <property type="entry name" value="REC"/>
    <property type="match status" value="1"/>
</dbReference>
<dbReference type="GO" id="GO:0005829">
    <property type="term" value="C:cytosol"/>
    <property type="evidence" value="ECO:0007669"/>
    <property type="project" value="TreeGrafter"/>
</dbReference>
<evidence type="ECO:0000259" key="9">
    <source>
        <dbReference type="PROSITE" id="PS51755"/>
    </source>
</evidence>
<dbReference type="PROSITE" id="PS51755">
    <property type="entry name" value="OMPR_PHOB"/>
    <property type="match status" value="1"/>
</dbReference>
<proteinExistence type="predicted"/>
<protein>
    <submittedName>
        <fullName evidence="10">Two-component response regulator two component transcriptional regulator</fullName>
    </submittedName>
</protein>
<evidence type="ECO:0000256" key="2">
    <source>
        <dbReference type="ARBA" id="ARBA00023012"/>
    </source>
</evidence>
<dbReference type="KEGG" id="glt:GlitD10_1736"/>
<dbReference type="RefSeq" id="WP_071454557.1">
    <property type="nucleotide sequence ID" value="NZ_CP017675.1"/>
</dbReference>
<dbReference type="FunFam" id="1.10.10.10:FF:000005">
    <property type="entry name" value="Two-component system response regulator"/>
    <property type="match status" value="1"/>
</dbReference>
<feature type="domain" description="Response regulatory" evidence="8">
    <location>
        <begin position="8"/>
        <end position="119"/>
    </location>
</feature>
<keyword evidence="1" id="KW-0597">Phosphoprotein</keyword>
<accession>A0A1J0ADN9</accession>
<dbReference type="STRING" id="1188229.GlitD10_1736"/>
<dbReference type="GO" id="GO:0000976">
    <property type="term" value="F:transcription cis-regulatory region binding"/>
    <property type="evidence" value="ECO:0007669"/>
    <property type="project" value="TreeGrafter"/>
</dbReference>
<feature type="domain" description="OmpR/PhoB-type" evidence="9">
    <location>
        <begin position="126"/>
        <end position="224"/>
    </location>
</feature>
<keyword evidence="4 7" id="KW-0238">DNA-binding</keyword>
<dbReference type="GO" id="GO:0032993">
    <property type="term" value="C:protein-DNA complex"/>
    <property type="evidence" value="ECO:0007669"/>
    <property type="project" value="TreeGrafter"/>
</dbReference>
<dbReference type="InterPro" id="IPR016032">
    <property type="entry name" value="Sig_transdc_resp-reg_C-effctor"/>
</dbReference>
<evidence type="ECO:0000256" key="4">
    <source>
        <dbReference type="ARBA" id="ARBA00023125"/>
    </source>
</evidence>
<keyword evidence="2" id="KW-0902">Two-component regulatory system</keyword>
<dbReference type="GO" id="GO:0006355">
    <property type="term" value="P:regulation of DNA-templated transcription"/>
    <property type="evidence" value="ECO:0007669"/>
    <property type="project" value="InterPro"/>
</dbReference>
<feature type="DNA-binding region" description="OmpR/PhoB-type" evidence="7">
    <location>
        <begin position="126"/>
        <end position="224"/>
    </location>
</feature>
<keyword evidence="5" id="KW-0804">Transcription</keyword>
<dbReference type="InterPro" id="IPR011006">
    <property type="entry name" value="CheY-like_superfamily"/>
</dbReference>
<dbReference type="SUPFAM" id="SSF46894">
    <property type="entry name" value="C-terminal effector domain of the bipartite response regulators"/>
    <property type="match status" value="1"/>
</dbReference>
<dbReference type="SMART" id="SM00862">
    <property type="entry name" value="Trans_reg_C"/>
    <property type="match status" value="1"/>
</dbReference>
<evidence type="ECO:0000256" key="6">
    <source>
        <dbReference type="PROSITE-ProRule" id="PRU00169"/>
    </source>
</evidence>
<dbReference type="EMBL" id="CP017675">
    <property type="protein sequence ID" value="APB34062.1"/>
    <property type="molecule type" value="Genomic_DNA"/>
</dbReference>
<gene>
    <name evidence="10" type="primary">nblR</name>
    <name evidence="10" type="ORF">GlitD10_1736</name>
</gene>
<evidence type="ECO:0000256" key="3">
    <source>
        <dbReference type="ARBA" id="ARBA00023015"/>
    </source>
</evidence>
<dbReference type="PANTHER" id="PTHR48111:SF22">
    <property type="entry name" value="REGULATOR OF RPOS"/>
    <property type="match status" value="1"/>
</dbReference>
<evidence type="ECO:0000313" key="10">
    <source>
        <dbReference type="EMBL" id="APB34062.1"/>
    </source>
</evidence>
<dbReference type="InterPro" id="IPR001789">
    <property type="entry name" value="Sig_transdc_resp-reg_receiver"/>
</dbReference>